<dbReference type="AlphaFoldDB" id="C5BUA1"/>
<name>C5BUA1_TERTT</name>
<keyword evidence="2" id="KW-1185">Reference proteome</keyword>
<dbReference type="STRING" id="377629.TERTU_1769"/>
<accession>C5BUA1</accession>
<protein>
    <submittedName>
        <fullName evidence="1">Uncharacterized protein</fullName>
    </submittedName>
</protein>
<dbReference type="KEGG" id="ttu:TERTU_1769"/>
<evidence type="ECO:0000313" key="2">
    <source>
        <dbReference type="Proteomes" id="UP000009080"/>
    </source>
</evidence>
<dbReference type="HOGENOM" id="CLU_2902779_0_0_6"/>
<organism evidence="1 2">
    <name type="scientific">Teredinibacter turnerae (strain ATCC 39867 / T7901)</name>
    <dbReference type="NCBI Taxonomy" id="377629"/>
    <lineage>
        <taxon>Bacteria</taxon>
        <taxon>Pseudomonadati</taxon>
        <taxon>Pseudomonadota</taxon>
        <taxon>Gammaproteobacteria</taxon>
        <taxon>Cellvibrionales</taxon>
        <taxon>Cellvibrionaceae</taxon>
        <taxon>Teredinibacter</taxon>
    </lineage>
</organism>
<sequence>MLESGFLLHSVVLLLPKSEQGNVTLGKKHNKKLHAETFYYARFYAFRCASFFHKNALRKMFR</sequence>
<dbReference type="Proteomes" id="UP000009080">
    <property type="component" value="Chromosome"/>
</dbReference>
<gene>
    <name evidence="1" type="ordered locus">TERTU_1769</name>
</gene>
<evidence type="ECO:0000313" key="1">
    <source>
        <dbReference type="EMBL" id="ACR11180.1"/>
    </source>
</evidence>
<proteinExistence type="predicted"/>
<reference evidence="1 2" key="1">
    <citation type="journal article" date="2009" name="PLoS ONE">
        <title>The complete genome of Teredinibacter turnerae T7901: an intracellular endosymbiont of marine wood-boring bivalves (shipworms).</title>
        <authorList>
            <person name="Yang J.C."/>
            <person name="Madupu R."/>
            <person name="Durkin A.S."/>
            <person name="Ekborg N.A."/>
            <person name="Pedamallu C.S."/>
            <person name="Hostetler J.B."/>
            <person name="Radune D."/>
            <person name="Toms B.S."/>
            <person name="Henrissat B."/>
            <person name="Coutinho P.M."/>
            <person name="Schwarz S."/>
            <person name="Field L."/>
            <person name="Trindade-Silva A.E."/>
            <person name="Soares C.A.G."/>
            <person name="Elshahawi S."/>
            <person name="Hanora A."/>
            <person name="Schmidt E.W."/>
            <person name="Haygood M.G."/>
            <person name="Posfai J."/>
            <person name="Benner J."/>
            <person name="Madinger C."/>
            <person name="Nove J."/>
            <person name="Anton B."/>
            <person name="Chaudhary K."/>
            <person name="Foster J."/>
            <person name="Holman A."/>
            <person name="Kumar S."/>
            <person name="Lessard P.A."/>
            <person name="Luyten Y.A."/>
            <person name="Slatko B."/>
            <person name="Wood N."/>
            <person name="Wu B."/>
            <person name="Teplitski M."/>
            <person name="Mougous J.D."/>
            <person name="Ward N."/>
            <person name="Eisen J.A."/>
            <person name="Badger J.H."/>
            <person name="Distel D.L."/>
        </authorList>
    </citation>
    <scope>NUCLEOTIDE SEQUENCE [LARGE SCALE GENOMIC DNA]</scope>
    <source>
        <strain evidence="2">ATCC 39867 / T7901</strain>
    </source>
</reference>
<dbReference type="EMBL" id="CP001614">
    <property type="protein sequence ID" value="ACR11180.1"/>
    <property type="molecule type" value="Genomic_DNA"/>
</dbReference>